<dbReference type="PANTHER" id="PTHR30273">
    <property type="entry name" value="PERIPLASMIC SIGNAL SENSOR AND SIGMA FACTOR ACTIVATOR FECR-RELATED"/>
    <property type="match status" value="1"/>
</dbReference>
<dbReference type="InterPro" id="IPR032508">
    <property type="entry name" value="FecR_C"/>
</dbReference>
<dbReference type="Proteomes" id="UP001176883">
    <property type="component" value="Unassembled WGS sequence"/>
</dbReference>
<name>A0ABT8WBA1_9FLAO</name>
<dbReference type="Gene3D" id="2.60.120.1440">
    <property type="match status" value="1"/>
</dbReference>
<dbReference type="PANTHER" id="PTHR30273:SF2">
    <property type="entry name" value="PROTEIN FECR"/>
    <property type="match status" value="1"/>
</dbReference>
<organism evidence="3 4">
    <name type="scientific">Flavivirga aquimarina</name>
    <dbReference type="NCBI Taxonomy" id="2027862"/>
    <lineage>
        <taxon>Bacteria</taxon>
        <taxon>Pseudomonadati</taxon>
        <taxon>Bacteroidota</taxon>
        <taxon>Flavobacteriia</taxon>
        <taxon>Flavobacteriales</taxon>
        <taxon>Flavobacteriaceae</taxon>
        <taxon>Flavivirga</taxon>
    </lineage>
</organism>
<dbReference type="InterPro" id="IPR012373">
    <property type="entry name" value="Ferrdict_sens_TM"/>
</dbReference>
<dbReference type="Pfam" id="PF16344">
    <property type="entry name" value="FecR_C"/>
    <property type="match status" value="1"/>
</dbReference>
<evidence type="ECO:0000259" key="1">
    <source>
        <dbReference type="Pfam" id="PF04773"/>
    </source>
</evidence>
<accession>A0ABT8WBA1</accession>
<dbReference type="RefSeq" id="WP_303278103.1">
    <property type="nucleotide sequence ID" value="NZ_JAUOEK010000120.1"/>
</dbReference>
<evidence type="ECO:0000313" key="3">
    <source>
        <dbReference type="EMBL" id="MDO5970413.1"/>
    </source>
</evidence>
<feature type="domain" description="FecR protein" evidence="1">
    <location>
        <begin position="182"/>
        <end position="279"/>
    </location>
</feature>
<dbReference type="Gene3D" id="3.55.50.30">
    <property type="match status" value="1"/>
</dbReference>
<dbReference type="EMBL" id="JAUOEK010000120">
    <property type="protein sequence ID" value="MDO5970413.1"/>
    <property type="molecule type" value="Genomic_DNA"/>
</dbReference>
<sequence length="396" mass="44889">MDDLDKIKSLSKKIATSLLKGETPIDLEKFKTLTEDDKKRIIFGITNRNKREERLQLKKELNKEKALKAIIGKEKQKLIRQKTFKYSAIAASVVILLSITVLLNKDDGPQINTSIIAENNIKIGTDKAVLTLEDGSEVHLEKGQAYQLNNITSNGEKITYPTGQQGGYIETKTEEIAYNVLTVPRGGQFIINLSDGTEVWLNSESQLKYPVAFNNGETRQVELVYGEAYFDVSPSTEHKGAKFKVSNEFQEVEVLGTEFNIKAYKDEANIYTTLVEGEVAVSSQGEKQSLKLKPDQQLNLNTQNNSLNIVAVSNMYKEVSWRKGKFSFRDESIKDIMNTLSRWYDMDVIFENKNVENEIYSGSFRKNSPIKEIMSAIKQESNVNGYYIKDKTLTIM</sequence>
<proteinExistence type="predicted"/>
<keyword evidence="4" id="KW-1185">Reference proteome</keyword>
<evidence type="ECO:0000313" key="4">
    <source>
        <dbReference type="Proteomes" id="UP001176883"/>
    </source>
</evidence>
<gene>
    <name evidence="3" type="ORF">Q4Q35_11415</name>
</gene>
<feature type="domain" description="Protein FecR C-terminal" evidence="2">
    <location>
        <begin position="325"/>
        <end position="395"/>
    </location>
</feature>
<dbReference type="Pfam" id="PF04773">
    <property type="entry name" value="FecR"/>
    <property type="match status" value="1"/>
</dbReference>
<protein>
    <submittedName>
        <fullName evidence="3">DUF4974 domain-containing protein</fullName>
    </submittedName>
</protein>
<reference evidence="3" key="1">
    <citation type="submission" date="2023-07" db="EMBL/GenBank/DDBJ databases">
        <title>Two novel species in the genus Flavivirga.</title>
        <authorList>
            <person name="Kwon K."/>
        </authorList>
    </citation>
    <scope>NUCLEOTIDE SEQUENCE</scope>
    <source>
        <strain evidence="3">KCTC 52353</strain>
    </source>
</reference>
<dbReference type="InterPro" id="IPR006860">
    <property type="entry name" value="FecR"/>
</dbReference>
<evidence type="ECO:0000259" key="2">
    <source>
        <dbReference type="Pfam" id="PF16344"/>
    </source>
</evidence>
<comment type="caution">
    <text evidence="3">The sequence shown here is derived from an EMBL/GenBank/DDBJ whole genome shotgun (WGS) entry which is preliminary data.</text>
</comment>